<gene>
    <name evidence="2" type="ORF">DERYTH_LOCUS8470</name>
</gene>
<dbReference type="PANTHER" id="PTHR11669">
    <property type="entry name" value="REPLICATION FACTOR C / DNA POLYMERASE III GAMMA-TAU SUBUNIT"/>
    <property type="match status" value="1"/>
</dbReference>
<dbReference type="InterPro" id="IPR050238">
    <property type="entry name" value="DNA_Rep/Repair_Clamp_Loader"/>
</dbReference>
<dbReference type="GO" id="GO:0031390">
    <property type="term" value="C:Ctf18 RFC-like complex"/>
    <property type="evidence" value="ECO:0007669"/>
    <property type="project" value="TreeGrafter"/>
</dbReference>
<dbReference type="GO" id="GO:0003689">
    <property type="term" value="F:DNA clamp loader activity"/>
    <property type="evidence" value="ECO:0007669"/>
    <property type="project" value="TreeGrafter"/>
</dbReference>
<dbReference type="AlphaFoldDB" id="A0A9N9CZD2"/>
<sequence length="108" mass="12440">MYNRDIGIYDKIVYQELLTEIAQTQQIDVGTKQQFKVVAINEADEITHNAQAVLRCTMEKYISNLKIILCCNSTSRIIEPIRSRCMLLRVPLPSLDEIDIYLNTICNC</sequence>
<dbReference type="GO" id="GO:0031391">
    <property type="term" value="C:Elg1 RFC-like complex"/>
    <property type="evidence" value="ECO:0007669"/>
    <property type="project" value="TreeGrafter"/>
</dbReference>
<keyword evidence="3" id="KW-1185">Reference proteome</keyword>
<dbReference type="EMBL" id="CAJVPY010004383">
    <property type="protein sequence ID" value="CAG8617618.1"/>
    <property type="molecule type" value="Genomic_DNA"/>
</dbReference>
<dbReference type="Pfam" id="PF13177">
    <property type="entry name" value="DNA_pol3_delta2"/>
    <property type="match status" value="1"/>
</dbReference>
<evidence type="ECO:0000313" key="3">
    <source>
        <dbReference type="Proteomes" id="UP000789405"/>
    </source>
</evidence>
<dbReference type="GO" id="GO:0006261">
    <property type="term" value="P:DNA-templated DNA replication"/>
    <property type="evidence" value="ECO:0007669"/>
    <property type="project" value="TreeGrafter"/>
</dbReference>
<protein>
    <submittedName>
        <fullName evidence="2">12343_t:CDS:1</fullName>
    </submittedName>
</protein>
<organism evidence="2 3">
    <name type="scientific">Dentiscutata erythropus</name>
    <dbReference type="NCBI Taxonomy" id="1348616"/>
    <lineage>
        <taxon>Eukaryota</taxon>
        <taxon>Fungi</taxon>
        <taxon>Fungi incertae sedis</taxon>
        <taxon>Mucoromycota</taxon>
        <taxon>Glomeromycotina</taxon>
        <taxon>Glomeromycetes</taxon>
        <taxon>Diversisporales</taxon>
        <taxon>Gigasporaceae</taxon>
        <taxon>Dentiscutata</taxon>
    </lineage>
</organism>
<proteinExistence type="predicted"/>
<dbReference type="InterPro" id="IPR027417">
    <property type="entry name" value="P-loop_NTPase"/>
</dbReference>
<dbReference type="OrthoDB" id="761538at2759"/>
<accession>A0A9N9CZD2</accession>
<dbReference type="GO" id="GO:0006281">
    <property type="term" value="P:DNA repair"/>
    <property type="evidence" value="ECO:0007669"/>
    <property type="project" value="TreeGrafter"/>
</dbReference>
<dbReference type="GO" id="GO:0005663">
    <property type="term" value="C:DNA replication factor C complex"/>
    <property type="evidence" value="ECO:0007669"/>
    <property type="project" value="TreeGrafter"/>
</dbReference>
<evidence type="ECO:0000256" key="1">
    <source>
        <dbReference type="ARBA" id="ARBA00022705"/>
    </source>
</evidence>
<evidence type="ECO:0000313" key="2">
    <source>
        <dbReference type="EMBL" id="CAG8617618.1"/>
    </source>
</evidence>
<name>A0A9N9CZD2_9GLOM</name>
<dbReference type="PANTHER" id="PTHR11669:SF1">
    <property type="entry name" value="REPLICATION FACTOR C SUBUNIT 3"/>
    <property type="match status" value="1"/>
</dbReference>
<keyword evidence="1" id="KW-0235">DNA replication</keyword>
<dbReference type="SUPFAM" id="SSF52540">
    <property type="entry name" value="P-loop containing nucleoside triphosphate hydrolases"/>
    <property type="match status" value="1"/>
</dbReference>
<reference evidence="2" key="1">
    <citation type="submission" date="2021-06" db="EMBL/GenBank/DDBJ databases">
        <authorList>
            <person name="Kallberg Y."/>
            <person name="Tangrot J."/>
            <person name="Rosling A."/>
        </authorList>
    </citation>
    <scope>NUCLEOTIDE SEQUENCE</scope>
    <source>
        <strain evidence="2">MA453B</strain>
    </source>
</reference>
<dbReference type="Gene3D" id="3.40.50.300">
    <property type="entry name" value="P-loop containing nucleotide triphosphate hydrolases"/>
    <property type="match status" value="1"/>
</dbReference>
<comment type="caution">
    <text evidence="2">The sequence shown here is derived from an EMBL/GenBank/DDBJ whole genome shotgun (WGS) entry which is preliminary data.</text>
</comment>
<dbReference type="Proteomes" id="UP000789405">
    <property type="component" value="Unassembled WGS sequence"/>
</dbReference>
<dbReference type="GO" id="GO:0031389">
    <property type="term" value="C:Rad17 RFC-like complex"/>
    <property type="evidence" value="ECO:0007669"/>
    <property type="project" value="TreeGrafter"/>
</dbReference>